<feature type="transmembrane region" description="Helical" evidence="1">
    <location>
        <begin position="12"/>
        <end position="28"/>
    </location>
</feature>
<keyword evidence="1" id="KW-1133">Transmembrane helix</keyword>
<reference evidence="2 3" key="1">
    <citation type="journal article" date="2018" name="PLoS Genet.">
        <title>Population sequencing reveals clonal diversity and ancestral inbreeding in the grapevine cultivar Chardonnay.</title>
        <authorList>
            <person name="Roach M.J."/>
            <person name="Johnson D.L."/>
            <person name="Bohlmann J."/>
            <person name="van Vuuren H.J."/>
            <person name="Jones S.J."/>
            <person name="Pretorius I.S."/>
            <person name="Schmidt S.A."/>
            <person name="Borneman A.R."/>
        </authorList>
    </citation>
    <scope>NUCLEOTIDE SEQUENCE [LARGE SCALE GENOMIC DNA]</scope>
    <source>
        <strain evidence="3">cv. Chardonnay</strain>
        <tissue evidence="2">Leaf</tissue>
    </source>
</reference>
<proteinExistence type="predicted"/>
<dbReference type="AlphaFoldDB" id="A0A438ISU0"/>
<sequence length="49" mass="5345">MRNSISVGRDTWKLSMLVLTMALIHGYWGEVGKTKSQPNALNAKAGCIP</sequence>
<evidence type="ECO:0000256" key="1">
    <source>
        <dbReference type="SAM" id="Phobius"/>
    </source>
</evidence>
<dbReference type="Proteomes" id="UP000288805">
    <property type="component" value="Unassembled WGS sequence"/>
</dbReference>
<accession>A0A438ISU0</accession>
<keyword evidence="1" id="KW-0472">Membrane</keyword>
<evidence type="ECO:0000313" key="3">
    <source>
        <dbReference type="Proteomes" id="UP000288805"/>
    </source>
</evidence>
<organism evidence="2 3">
    <name type="scientific">Vitis vinifera</name>
    <name type="common">Grape</name>
    <dbReference type="NCBI Taxonomy" id="29760"/>
    <lineage>
        <taxon>Eukaryota</taxon>
        <taxon>Viridiplantae</taxon>
        <taxon>Streptophyta</taxon>
        <taxon>Embryophyta</taxon>
        <taxon>Tracheophyta</taxon>
        <taxon>Spermatophyta</taxon>
        <taxon>Magnoliopsida</taxon>
        <taxon>eudicotyledons</taxon>
        <taxon>Gunneridae</taxon>
        <taxon>Pentapetalae</taxon>
        <taxon>rosids</taxon>
        <taxon>Vitales</taxon>
        <taxon>Vitaceae</taxon>
        <taxon>Viteae</taxon>
        <taxon>Vitis</taxon>
    </lineage>
</organism>
<comment type="caution">
    <text evidence="2">The sequence shown here is derived from an EMBL/GenBank/DDBJ whole genome shotgun (WGS) entry which is preliminary data.</text>
</comment>
<protein>
    <submittedName>
        <fullName evidence="2">Uncharacterized protein</fullName>
    </submittedName>
</protein>
<keyword evidence="1" id="KW-0812">Transmembrane</keyword>
<gene>
    <name evidence="2" type="ORF">CK203_029202</name>
</gene>
<name>A0A438ISU0_VITVI</name>
<dbReference type="EMBL" id="QGNW01000085">
    <property type="protein sequence ID" value="RVW99779.1"/>
    <property type="molecule type" value="Genomic_DNA"/>
</dbReference>
<evidence type="ECO:0000313" key="2">
    <source>
        <dbReference type="EMBL" id="RVW99779.1"/>
    </source>
</evidence>